<sequence length="177" mass="17967">MGRYGREGLGMSRTAEGNAGGVVVPVVRLVAVTDGPDAEGWRQALAPELVVEHGVEAIAEAAGDGGPWALVCAGAGLGAALRAAERAARPPVHVLLWLGSRGPGEGVGGEVSGQFPCPVTALVSAEVDRGRAVVPAWRGLTEGPFTVRILPAACPLPGACDQAGAQVIKEELRVWPA</sequence>
<reference evidence="1" key="3">
    <citation type="submission" date="2006-11" db="EMBL/GenBank/DDBJ databases">
        <authorList>
            <person name="Gruschow S."/>
            <person name="Chang L.C."/>
            <person name="Mao Y."/>
            <person name="Varoglu M."/>
            <person name="Sherman D.H."/>
        </authorList>
    </citation>
    <scope>NUCLEOTIDE SEQUENCE</scope>
    <source>
        <strain evidence="1">NRRL 2564</strain>
    </source>
</reference>
<protein>
    <submittedName>
        <fullName evidence="1">MmcG</fullName>
    </submittedName>
</protein>
<gene>
    <name evidence="1" type="primary">mmcG</name>
</gene>
<name>Q9X5S5_STRLA</name>
<organism evidence="1">
    <name type="scientific">Streptomyces lavendulae</name>
    <dbReference type="NCBI Taxonomy" id="1914"/>
    <lineage>
        <taxon>Bacteria</taxon>
        <taxon>Bacillati</taxon>
        <taxon>Actinomycetota</taxon>
        <taxon>Actinomycetes</taxon>
        <taxon>Kitasatosporales</taxon>
        <taxon>Streptomycetaceae</taxon>
        <taxon>Streptomyces</taxon>
    </lineage>
</organism>
<proteinExistence type="predicted"/>
<dbReference type="EMBL" id="AF127374">
    <property type="protein sequence ID" value="AAD32730.1"/>
    <property type="molecule type" value="Genomic_DNA"/>
</dbReference>
<reference evidence="1" key="2">
    <citation type="submission" date="1999-05" db="EMBL/GenBank/DDBJ databases">
        <authorList>
            <person name="Mao Y.Q."/>
            <person name="Varoglu M."/>
            <person name="Sherman D.H."/>
        </authorList>
    </citation>
    <scope>NUCLEOTIDE SEQUENCE</scope>
    <source>
        <strain evidence="1">NRRL 2564</strain>
    </source>
</reference>
<dbReference type="AlphaFoldDB" id="Q9X5S5"/>
<evidence type="ECO:0000313" key="1">
    <source>
        <dbReference type="EMBL" id="AAD32730.1"/>
    </source>
</evidence>
<accession>Q9X5S5</accession>
<reference evidence="1" key="1">
    <citation type="journal article" date="1999" name="Chem. Biol.">
        <title>Molecular characterization and analysis of the biosynthetic gene cluster for the antitumor antibiotic mitomycin C from Streptomyces lavendulae NRRL 2564.</title>
        <authorList>
            <person name="Mao Y.Q."/>
            <person name="Varoglu M."/>
            <person name="Sherman D.H."/>
        </authorList>
    </citation>
    <scope>NUCLEOTIDE SEQUENCE</scope>
    <source>
        <strain evidence="1">NRRL 2564</strain>
    </source>
</reference>